<organism evidence="7 8">
    <name type="scientific">Ostreibacterium oceani</name>
    <dbReference type="NCBI Taxonomy" id="2654998"/>
    <lineage>
        <taxon>Bacteria</taxon>
        <taxon>Pseudomonadati</taxon>
        <taxon>Pseudomonadota</taxon>
        <taxon>Gammaproteobacteria</taxon>
        <taxon>Cardiobacteriales</taxon>
        <taxon>Ostreibacteriaceae</taxon>
        <taxon>Ostreibacterium</taxon>
    </lineage>
</organism>
<dbReference type="Gene3D" id="3.90.226.10">
    <property type="entry name" value="2-enoyl-CoA Hydratase, Chain A, domain 1"/>
    <property type="match status" value="1"/>
</dbReference>
<evidence type="ECO:0000313" key="7">
    <source>
        <dbReference type="EMBL" id="MPV86502.1"/>
    </source>
</evidence>
<dbReference type="Pfam" id="PF01343">
    <property type="entry name" value="Peptidase_S49"/>
    <property type="match status" value="1"/>
</dbReference>
<keyword evidence="4" id="KW-0720">Serine protease</keyword>
<comment type="similarity">
    <text evidence="1">Belongs to the peptidase S49 family.</text>
</comment>
<keyword evidence="3" id="KW-0378">Hydrolase</keyword>
<keyword evidence="8" id="KW-1185">Reference proteome</keyword>
<dbReference type="CDD" id="cd07023">
    <property type="entry name" value="S49_Sppa_N_C"/>
    <property type="match status" value="1"/>
</dbReference>
<dbReference type="EMBL" id="WHNW01000007">
    <property type="protein sequence ID" value="MPV86502.1"/>
    <property type="molecule type" value="Genomic_DNA"/>
</dbReference>
<accession>A0A6N7EVK0</accession>
<evidence type="ECO:0000256" key="2">
    <source>
        <dbReference type="ARBA" id="ARBA00022670"/>
    </source>
</evidence>
<dbReference type="Gene3D" id="6.20.330.10">
    <property type="match status" value="1"/>
</dbReference>
<dbReference type="PANTHER" id="PTHR42987">
    <property type="entry name" value="PEPTIDASE S49"/>
    <property type="match status" value="1"/>
</dbReference>
<keyword evidence="5" id="KW-0812">Transmembrane</keyword>
<dbReference type="InterPro" id="IPR029045">
    <property type="entry name" value="ClpP/crotonase-like_dom_sf"/>
</dbReference>
<sequence length="339" mass="37372">MTESIISEKNTNSATNKPGWERQILEKIALEGIKEQRRARRWGIFFKILFVLYLTLIVFGIFSQSERTPATDQFGNAVTNAQSDHVALLRIHGTIATDTDANAEQLSATIRRAIAKPTVKGIVIDANSGGGSPVQSSIVYQAIQAAKQDYPDKPILTVVNDVCASGCYYIASASDEIYADASSIVGSIGVIAQSFGYGETLKKLGLDPRTFTAGENKDFMDPSRPIKPEEIDFLKGLLDELHQQFIDAVKLGRGERLQQDETIFSGLFWTGQQAQTLGLIDGIATPNEVAQKIGNYPVYDYMRKSPFEKVLEDFGVEATGIVEKSMDNIVNPTQRLHFR</sequence>
<evidence type="ECO:0000256" key="4">
    <source>
        <dbReference type="ARBA" id="ARBA00022825"/>
    </source>
</evidence>
<comment type="caution">
    <text evidence="7">The sequence shown here is derived from an EMBL/GenBank/DDBJ whole genome shotgun (WGS) entry which is preliminary data.</text>
</comment>
<dbReference type="SUPFAM" id="SSF52096">
    <property type="entry name" value="ClpP/crotonase"/>
    <property type="match status" value="1"/>
</dbReference>
<dbReference type="RefSeq" id="WP_152810491.1">
    <property type="nucleotide sequence ID" value="NZ_WHNW01000007.1"/>
</dbReference>
<reference evidence="7 8" key="1">
    <citation type="submission" date="2019-10" db="EMBL/GenBank/DDBJ databases">
        <title>Cardiobacteriales fam. a chemoheterotrophic member of the order Cardiobacteriales, and proposal of Cardiobacteriales fam. nov.</title>
        <authorList>
            <person name="Wang C."/>
        </authorList>
    </citation>
    <scope>NUCLEOTIDE SEQUENCE [LARGE SCALE GENOMIC DNA]</scope>
    <source>
        <strain evidence="7 8">ML27</strain>
    </source>
</reference>
<dbReference type="PANTHER" id="PTHR42987:SF8">
    <property type="entry name" value="PROTEINASE"/>
    <property type="match status" value="1"/>
</dbReference>
<gene>
    <name evidence="7" type="primary">sppA</name>
    <name evidence="7" type="ORF">GCU85_07125</name>
</gene>
<evidence type="ECO:0000256" key="5">
    <source>
        <dbReference type="SAM" id="Phobius"/>
    </source>
</evidence>
<evidence type="ECO:0000256" key="3">
    <source>
        <dbReference type="ARBA" id="ARBA00022801"/>
    </source>
</evidence>
<keyword evidence="5" id="KW-0472">Membrane</keyword>
<dbReference type="InterPro" id="IPR004635">
    <property type="entry name" value="Pept_S49_SppA"/>
</dbReference>
<evidence type="ECO:0000313" key="8">
    <source>
        <dbReference type="Proteomes" id="UP000471298"/>
    </source>
</evidence>
<evidence type="ECO:0000259" key="6">
    <source>
        <dbReference type="Pfam" id="PF01343"/>
    </source>
</evidence>
<name>A0A6N7EVK0_9GAMM</name>
<dbReference type="GO" id="GO:0008236">
    <property type="term" value="F:serine-type peptidase activity"/>
    <property type="evidence" value="ECO:0007669"/>
    <property type="project" value="UniProtKB-KW"/>
</dbReference>
<keyword evidence="5" id="KW-1133">Transmembrane helix</keyword>
<dbReference type="Proteomes" id="UP000471298">
    <property type="component" value="Unassembled WGS sequence"/>
</dbReference>
<proteinExistence type="inferred from homology"/>
<protein>
    <submittedName>
        <fullName evidence="7">Signal peptide peptidase SppA</fullName>
    </submittedName>
</protein>
<dbReference type="InterPro" id="IPR047272">
    <property type="entry name" value="S49_SppA_C"/>
</dbReference>
<dbReference type="InterPro" id="IPR002142">
    <property type="entry name" value="Peptidase_S49"/>
</dbReference>
<feature type="transmembrane region" description="Helical" evidence="5">
    <location>
        <begin position="44"/>
        <end position="62"/>
    </location>
</feature>
<feature type="domain" description="Peptidase S49" evidence="6">
    <location>
        <begin position="152"/>
        <end position="292"/>
    </location>
</feature>
<evidence type="ECO:0000256" key="1">
    <source>
        <dbReference type="ARBA" id="ARBA00008683"/>
    </source>
</evidence>
<keyword evidence="2" id="KW-0645">Protease</keyword>
<dbReference type="InParanoid" id="A0A6N7EVK0"/>
<dbReference type="NCBIfam" id="TIGR00706">
    <property type="entry name" value="SppA_dom"/>
    <property type="match status" value="1"/>
</dbReference>
<dbReference type="AlphaFoldDB" id="A0A6N7EVK0"/>
<dbReference type="GO" id="GO:0006508">
    <property type="term" value="P:proteolysis"/>
    <property type="evidence" value="ECO:0007669"/>
    <property type="project" value="UniProtKB-KW"/>
</dbReference>